<sequence>MDAQQRPSPLSSLITIIIIFFLMSGTGPDPAVHLRLLEALRARTAELDDFTSFVNETDSNFTYTSPPPAPVTPMLTHILPETPLPNSAFSYHNNITGFLRSSAISYNLSSLSSTLPWAADGKELYSQVNVTQSHILKEEYSWDWTGKGKVALNIKEEKGDGEMTFVHGQLDVTSPTEFTASYSVEGVHFPLNGTVYAIASPVGRFVDLRQLPPLLPDTVRNSTSWAIVTELKRRLKELRTLADSPGMSEPMPPMQPTSCPLALYLRLAPSALPLHAMLDLERESRDPTGENTFPTQSIKGKAALVSWKCGVVVVLDELGGLKADRFWRKATTYASLASMVYLVLLILLVRQMEDTRTPASISKLSRWSFALQAVGDAYSFVCHLTIGIVSDNRASLSLIAPGFLAATLFLVFEVRYATLIHRIQAPEDDAAQAAQQTAPVPAPAPAPAAPRQISELPLPVTTGPATGTPVVTPATPAPALLASGPSISGLFRQTMLWRAINSITDPESKFWALLLLSFIFLVQATLSPSLVLFAVGALYSFWVPQIVRNARRGTRKALRWTYVIGTSIARLSFVLYIFACPKNVLFAEPTEWVWTVVAWVAFQVIVLFGQEVFGPAFFLPKSWTTTQTYDYHPPLSPTDTEAPEKSLGDCVICMEPILLGPESTVGATGDKASLLASVGVRKNYALAPCHHLFHTACLERWLAIKNICPQCRRPLPPL</sequence>
<keyword evidence="13 15" id="KW-0472">Membrane</keyword>
<keyword evidence="11" id="KW-0862">Zinc</keyword>
<dbReference type="InterPro" id="IPR021319">
    <property type="entry name" value="DUF2921"/>
</dbReference>
<dbReference type="Pfam" id="PF11145">
    <property type="entry name" value="DUF2921"/>
    <property type="match status" value="2"/>
</dbReference>
<dbReference type="STRING" id="1330018.A0A167R6I6"/>
<evidence type="ECO:0000256" key="2">
    <source>
        <dbReference type="ARBA" id="ARBA00004127"/>
    </source>
</evidence>
<feature type="domain" description="RING-type" evidence="16">
    <location>
        <begin position="650"/>
        <end position="712"/>
    </location>
</feature>
<feature type="transmembrane region" description="Helical" evidence="15">
    <location>
        <begin position="591"/>
        <end position="609"/>
    </location>
</feature>
<dbReference type="GO" id="GO:0008270">
    <property type="term" value="F:zinc ion binding"/>
    <property type="evidence" value="ECO:0007669"/>
    <property type="project" value="UniProtKB-KW"/>
</dbReference>
<evidence type="ECO:0000259" key="16">
    <source>
        <dbReference type="PROSITE" id="PS50089"/>
    </source>
</evidence>
<feature type="transmembrane region" description="Helical" evidence="15">
    <location>
        <begin position="396"/>
        <end position="412"/>
    </location>
</feature>
<evidence type="ECO:0000256" key="15">
    <source>
        <dbReference type="SAM" id="Phobius"/>
    </source>
</evidence>
<dbReference type="InterPro" id="IPR050731">
    <property type="entry name" value="HRD1_E3_ubiq-ligases"/>
</dbReference>
<feature type="transmembrane region" description="Helical" evidence="15">
    <location>
        <begin position="369"/>
        <end position="389"/>
    </location>
</feature>
<dbReference type="Proteomes" id="UP000076738">
    <property type="component" value="Unassembled WGS sequence"/>
</dbReference>
<name>A0A167R6I6_CALVF</name>
<feature type="transmembrane region" description="Helical" evidence="15">
    <location>
        <begin position="330"/>
        <end position="349"/>
    </location>
</feature>
<reference evidence="17 18" key="1">
    <citation type="journal article" date="2016" name="Mol. Biol. Evol.">
        <title>Comparative Genomics of Early-Diverging Mushroom-Forming Fungi Provides Insights into the Origins of Lignocellulose Decay Capabilities.</title>
        <authorList>
            <person name="Nagy L.G."/>
            <person name="Riley R."/>
            <person name="Tritt A."/>
            <person name="Adam C."/>
            <person name="Daum C."/>
            <person name="Floudas D."/>
            <person name="Sun H."/>
            <person name="Yadav J.S."/>
            <person name="Pangilinan J."/>
            <person name="Larsson K.H."/>
            <person name="Matsuura K."/>
            <person name="Barry K."/>
            <person name="Labutti K."/>
            <person name="Kuo R."/>
            <person name="Ohm R.A."/>
            <person name="Bhattacharya S.S."/>
            <person name="Shirouzu T."/>
            <person name="Yoshinaga Y."/>
            <person name="Martin F.M."/>
            <person name="Grigoriev I.V."/>
            <person name="Hibbett D.S."/>
        </authorList>
    </citation>
    <scope>NUCLEOTIDE SEQUENCE [LARGE SCALE GENOMIC DNA]</scope>
    <source>
        <strain evidence="17 18">TUFC12733</strain>
    </source>
</reference>
<comment type="subcellular location">
    <subcellularLocation>
        <location evidence="2">Endomembrane system</location>
        <topology evidence="2">Multi-pass membrane protein</topology>
    </subcellularLocation>
</comment>
<keyword evidence="18" id="KW-1185">Reference proteome</keyword>
<evidence type="ECO:0000313" key="17">
    <source>
        <dbReference type="EMBL" id="KZP00609.1"/>
    </source>
</evidence>
<evidence type="ECO:0000256" key="11">
    <source>
        <dbReference type="ARBA" id="ARBA00022833"/>
    </source>
</evidence>
<comment type="catalytic activity">
    <reaction evidence="1">
        <text>S-ubiquitinyl-[E2 ubiquitin-conjugating enzyme]-L-cysteine + [acceptor protein]-L-lysine = [E2 ubiquitin-conjugating enzyme]-L-cysteine + N(6)-ubiquitinyl-[acceptor protein]-L-lysine.</text>
        <dbReference type="EC" id="2.3.2.27"/>
    </reaction>
</comment>
<feature type="transmembrane region" description="Helical" evidence="15">
    <location>
        <begin position="510"/>
        <end position="539"/>
    </location>
</feature>
<dbReference type="InterPro" id="IPR001841">
    <property type="entry name" value="Znf_RING"/>
</dbReference>
<evidence type="ECO:0000256" key="10">
    <source>
        <dbReference type="ARBA" id="ARBA00022786"/>
    </source>
</evidence>
<protein>
    <recommendedName>
        <fullName evidence="4">RING-type E3 ubiquitin transferase</fullName>
        <ecNumber evidence="4">2.3.2.27</ecNumber>
    </recommendedName>
</protein>
<feature type="transmembrane region" description="Helical" evidence="15">
    <location>
        <begin position="12"/>
        <end position="32"/>
    </location>
</feature>
<comment type="pathway">
    <text evidence="3">Protein modification; protein ubiquitination.</text>
</comment>
<keyword evidence="10" id="KW-0833">Ubl conjugation pathway</keyword>
<evidence type="ECO:0000313" key="18">
    <source>
        <dbReference type="Proteomes" id="UP000076738"/>
    </source>
</evidence>
<dbReference type="GO" id="GO:0043161">
    <property type="term" value="P:proteasome-mediated ubiquitin-dependent protein catabolic process"/>
    <property type="evidence" value="ECO:0007669"/>
    <property type="project" value="TreeGrafter"/>
</dbReference>
<dbReference type="InterPro" id="IPR013083">
    <property type="entry name" value="Znf_RING/FYVE/PHD"/>
</dbReference>
<keyword evidence="5" id="KW-0808">Transferase</keyword>
<evidence type="ECO:0000256" key="1">
    <source>
        <dbReference type="ARBA" id="ARBA00000900"/>
    </source>
</evidence>
<dbReference type="UniPathway" id="UPA00143"/>
<dbReference type="GO" id="GO:0061630">
    <property type="term" value="F:ubiquitin protein ligase activity"/>
    <property type="evidence" value="ECO:0007669"/>
    <property type="project" value="UniProtKB-EC"/>
</dbReference>
<dbReference type="GO" id="GO:0016567">
    <property type="term" value="P:protein ubiquitination"/>
    <property type="evidence" value="ECO:0007669"/>
    <property type="project" value="UniProtKB-UniPathway"/>
</dbReference>
<evidence type="ECO:0000256" key="12">
    <source>
        <dbReference type="ARBA" id="ARBA00022989"/>
    </source>
</evidence>
<dbReference type="SMART" id="SM00184">
    <property type="entry name" value="RING"/>
    <property type="match status" value="1"/>
</dbReference>
<evidence type="ECO:0000256" key="6">
    <source>
        <dbReference type="ARBA" id="ARBA00022692"/>
    </source>
</evidence>
<dbReference type="SUPFAM" id="SSF57850">
    <property type="entry name" value="RING/U-box"/>
    <property type="match status" value="1"/>
</dbReference>
<keyword evidence="9 14" id="KW-0863">Zinc-finger</keyword>
<evidence type="ECO:0000256" key="7">
    <source>
        <dbReference type="ARBA" id="ARBA00022723"/>
    </source>
</evidence>
<dbReference type="OrthoDB" id="9984778at2759"/>
<accession>A0A167R6I6</accession>
<evidence type="ECO:0000256" key="4">
    <source>
        <dbReference type="ARBA" id="ARBA00012483"/>
    </source>
</evidence>
<dbReference type="PANTHER" id="PTHR22763">
    <property type="entry name" value="RING ZINC FINGER PROTEIN"/>
    <property type="match status" value="1"/>
</dbReference>
<evidence type="ECO:0000256" key="5">
    <source>
        <dbReference type="ARBA" id="ARBA00022679"/>
    </source>
</evidence>
<keyword evidence="8" id="KW-0732">Signal</keyword>
<feature type="transmembrane region" description="Helical" evidence="15">
    <location>
        <begin position="560"/>
        <end position="579"/>
    </location>
</feature>
<evidence type="ECO:0000256" key="3">
    <source>
        <dbReference type="ARBA" id="ARBA00004906"/>
    </source>
</evidence>
<keyword evidence="12 15" id="KW-1133">Transmembrane helix</keyword>
<dbReference type="PANTHER" id="PTHR22763:SF162">
    <property type="entry name" value="TRANSMEMBRANE E3 UBIQUITIN-PROTEIN LIGASE 1"/>
    <property type="match status" value="1"/>
</dbReference>
<evidence type="ECO:0000256" key="13">
    <source>
        <dbReference type="ARBA" id="ARBA00023136"/>
    </source>
</evidence>
<dbReference type="Gene3D" id="3.30.40.10">
    <property type="entry name" value="Zinc/RING finger domain, C3HC4 (zinc finger)"/>
    <property type="match status" value="1"/>
</dbReference>
<evidence type="ECO:0000256" key="14">
    <source>
        <dbReference type="PROSITE-ProRule" id="PRU00175"/>
    </source>
</evidence>
<evidence type="ECO:0000256" key="9">
    <source>
        <dbReference type="ARBA" id="ARBA00022771"/>
    </source>
</evidence>
<organism evidence="17 18">
    <name type="scientific">Calocera viscosa (strain TUFC12733)</name>
    <dbReference type="NCBI Taxonomy" id="1330018"/>
    <lineage>
        <taxon>Eukaryota</taxon>
        <taxon>Fungi</taxon>
        <taxon>Dikarya</taxon>
        <taxon>Basidiomycota</taxon>
        <taxon>Agaricomycotina</taxon>
        <taxon>Dacrymycetes</taxon>
        <taxon>Dacrymycetales</taxon>
        <taxon>Dacrymycetaceae</taxon>
        <taxon>Calocera</taxon>
    </lineage>
</organism>
<proteinExistence type="predicted"/>
<dbReference type="EC" id="2.3.2.27" evidence="4"/>
<dbReference type="Pfam" id="PF13639">
    <property type="entry name" value="zf-RING_2"/>
    <property type="match status" value="1"/>
</dbReference>
<dbReference type="GO" id="GO:0012505">
    <property type="term" value="C:endomembrane system"/>
    <property type="evidence" value="ECO:0007669"/>
    <property type="project" value="UniProtKB-SubCell"/>
</dbReference>
<keyword evidence="6 15" id="KW-0812">Transmembrane</keyword>
<dbReference type="AlphaFoldDB" id="A0A167R6I6"/>
<keyword evidence="7" id="KW-0479">Metal-binding</keyword>
<dbReference type="PROSITE" id="PS50089">
    <property type="entry name" value="ZF_RING_2"/>
    <property type="match status" value="1"/>
</dbReference>
<gene>
    <name evidence="17" type="ORF">CALVIDRAFT_493843</name>
</gene>
<evidence type="ECO:0000256" key="8">
    <source>
        <dbReference type="ARBA" id="ARBA00022729"/>
    </source>
</evidence>
<dbReference type="EMBL" id="KV417269">
    <property type="protein sequence ID" value="KZP00609.1"/>
    <property type="molecule type" value="Genomic_DNA"/>
</dbReference>